<dbReference type="Pfam" id="PF07690">
    <property type="entry name" value="MFS_1"/>
    <property type="match status" value="1"/>
</dbReference>
<keyword evidence="4 6" id="KW-1133">Transmembrane helix</keyword>
<keyword evidence="2" id="KW-0813">Transport</keyword>
<keyword evidence="5 6" id="KW-0472">Membrane</keyword>
<feature type="transmembrane region" description="Helical" evidence="6">
    <location>
        <begin position="79"/>
        <end position="99"/>
    </location>
</feature>
<evidence type="ECO:0000256" key="6">
    <source>
        <dbReference type="SAM" id="Phobius"/>
    </source>
</evidence>
<sequence length="107" mass="11839">MSSQTNNHQLRFALLLAVFSALGPFTIDMYLASFPQIMEFFETNATMVQASLTVSLLGLGFGQIIIGPLSDVYGRRKPLLISMVLFWISSIGCAFSSNIEMFITYVS</sequence>
<dbReference type="PANTHER" id="PTHR23502">
    <property type="entry name" value="MAJOR FACILITATOR SUPERFAMILY"/>
    <property type="match status" value="1"/>
</dbReference>
<evidence type="ECO:0000256" key="1">
    <source>
        <dbReference type="ARBA" id="ARBA00004651"/>
    </source>
</evidence>
<dbReference type="PROSITE" id="PS00216">
    <property type="entry name" value="SUGAR_TRANSPORT_1"/>
    <property type="match status" value="1"/>
</dbReference>
<dbReference type="InterPro" id="IPR005829">
    <property type="entry name" value="Sugar_transporter_CS"/>
</dbReference>
<evidence type="ECO:0000259" key="7">
    <source>
        <dbReference type="PROSITE" id="PS50850"/>
    </source>
</evidence>
<dbReference type="EMBL" id="CAKKMG010000184">
    <property type="protein sequence ID" value="CAH0317688.1"/>
    <property type="molecule type" value="Genomic_DNA"/>
</dbReference>
<accession>A0A9W4LAE5</accession>
<dbReference type="InterPro" id="IPR020846">
    <property type="entry name" value="MFS_dom"/>
</dbReference>
<comment type="subcellular location">
    <subcellularLocation>
        <location evidence="1">Cell membrane</location>
        <topology evidence="1">Multi-pass membrane protein</topology>
    </subcellularLocation>
</comment>
<dbReference type="GO" id="GO:0042908">
    <property type="term" value="P:xenobiotic transport"/>
    <property type="evidence" value="ECO:0007669"/>
    <property type="project" value="UniProtKB-ARBA"/>
</dbReference>
<dbReference type="GO" id="GO:0005886">
    <property type="term" value="C:plasma membrane"/>
    <property type="evidence" value="ECO:0007669"/>
    <property type="project" value="UniProtKB-SubCell"/>
</dbReference>
<comment type="caution">
    <text evidence="8">The sequence shown here is derived from an EMBL/GenBank/DDBJ whole genome shotgun (WGS) entry which is preliminary data.</text>
</comment>
<dbReference type="PANTHER" id="PTHR23502:SF132">
    <property type="entry name" value="POLYAMINE TRANSPORTER 2-RELATED"/>
    <property type="match status" value="1"/>
</dbReference>
<feature type="transmembrane region" description="Helical" evidence="6">
    <location>
        <begin position="46"/>
        <end position="67"/>
    </location>
</feature>
<dbReference type="Proteomes" id="UP000789326">
    <property type="component" value="Unassembled WGS sequence"/>
</dbReference>
<proteinExistence type="predicted"/>
<evidence type="ECO:0000256" key="3">
    <source>
        <dbReference type="ARBA" id="ARBA00022692"/>
    </source>
</evidence>
<organism evidence="8 9">
    <name type="scientific">Peribacillus simplex</name>
    <dbReference type="NCBI Taxonomy" id="1478"/>
    <lineage>
        <taxon>Bacteria</taxon>
        <taxon>Bacillati</taxon>
        <taxon>Bacillota</taxon>
        <taxon>Bacilli</taxon>
        <taxon>Bacillales</taxon>
        <taxon>Bacillaceae</taxon>
        <taxon>Peribacillus</taxon>
    </lineage>
</organism>
<evidence type="ECO:0000313" key="8">
    <source>
        <dbReference type="EMBL" id="CAH0317688.1"/>
    </source>
</evidence>
<protein>
    <submittedName>
        <fullName evidence="8">Inner membrane transport protein YdhC</fullName>
    </submittedName>
</protein>
<feature type="domain" description="Major facilitator superfamily (MFS) profile" evidence="7">
    <location>
        <begin position="12"/>
        <end position="107"/>
    </location>
</feature>
<dbReference type="Gene3D" id="1.20.1720.10">
    <property type="entry name" value="Multidrug resistance protein D"/>
    <property type="match status" value="1"/>
</dbReference>
<evidence type="ECO:0000256" key="2">
    <source>
        <dbReference type="ARBA" id="ARBA00022448"/>
    </source>
</evidence>
<evidence type="ECO:0000256" key="4">
    <source>
        <dbReference type="ARBA" id="ARBA00022989"/>
    </source>
</evidence>
<dbReference type="SUPFAM" id="SSF103473">
    <property type="entry name" value="MFS general substrate transporter"/>
    <property type="match status" value="1"/>
</dbReference>
<reference evidence="8" key="1">
    <citation type="submission" date="2021-11" db="EMBL/GenBank/DDBJ databases">
        <authorList>
            <person name="Bulgarelli D."/>
        </authorList>
    </citation>
    <scope>NUCLEOTIDE SEQUENCE</scope>
    <source>
        <strain evidence="8">Bi133</strain>
    </source>
</reference>
<dbReference type="InterPro" id="IPR036259">
    <property type="entry name" value="MFS_trans_sf"/>
</dbReference>
<evidence type="ECO:0000313" key="9">
    <source>
        <dbReference type="Proteomes" id="UP000789326"/>
    </source>
</evidence>
<dbReference type="InterPro" id="IPR011701">
    <property type="entry name" value="MFS"/>
</dbReference>
<name>A0A9W4LAE5_9BACI</name>
<keyword evidence="3 6" id="KW-0812">Transmembrane</keyword>
<dbReference type="GO" id="GO:0022857">
    <property type="term" value="F:transmembrane transporter activity"/>
    <property type="evidence" value="ECO:0007669"/>
    <property type="project" value="InterPro"/>
</dbReference>
<dbReference type="PROSITE" id="PS50850">
    <property type="entry name" value="MFS"/>
    <property type="match status" value="1"/>
</dbReference>
<evidence type="ECO:0000256" key="5">
    <source>
        <dbReference type="ARBA" id="ARBA00023136"/>
    </source>
</evidence>
<gene>
    <name evidence="8" type="primary">ydhC</name>
    <name evidence="8" type="ORF">SRABI133_05212</name>
</gene>
<dbReference type="GO" id="GO:0140115">
    <property type="term" value="P:export across plasma membrane"/>
    <property type="evidence" value="ECO:0007669"/>
    <property type="project" value="UniProtKB-ARBA"/>
</dbReference>
<feature type="transmembrane region" description="Helical" evidence="6">
    <location>
        <begin position="12"/>
        <end position="34"/>
    </location>
</feature>
<dbReference type="AlphaFoldDB" id="A0A9W4LAE5"/>